<dbReference type="Proteomes" id="UP000321129">
    <property type="component" value="Unassembled WGS sequence"/>
</dbReference>
<keyword evidence="4" id="KW-1185">Reference proteome</keyword>
<dbReference type="OrthoDB" id="7274881at2"/>
<reference evidence="3 4" key="1">
    <citation type="submission" date="2019-08" db="EMBL/GenBank/DDBJ databases">
        <title>Sphingorhabdus soil sp. nov., isolated from arctic soil.</title>
        <authorList>
            <person name="Liu Y."/>
        </authorList>
    </citation>
    <scope>NUCLEOTIDE SEQUENCE [LARGE SCALE GENOMIC DNA]</scope>
    <source>
        <strain evidence="3 4">D-2Q-5-6</strain>
    </source>
</reference>
<dbReference type="PANTHER" id="PTHR36505">
    <property type="entry name" value="BLR1072 PROTEIN"/>
    <property type="match status" value="1"/>
</dbReference>
<dbReference type="SUPFAM" id="SSF50346">
    <property type="entry name" value="PRC-barrel domain"/>
    <property type="match status" value="1"/>
</dbReference>
<name>A0A5C6UKR8_9SPHN</name>
<dbReference type="InterPro" id="IPR027275">
    <property type="entry name" value="PRC-brl_dom"/>
</dbReference>
<feature type="region of interest" description="Disordered" evidence="1">
    <location>
        <begin position="1"/>
        <end position="30"/>
    </location>
</feature>
<gene>
    <name evidence="3" type="ORF">FSZ31_03035</name>
</gene>
<dbReference type="EMBL" id="VOPY01000001">
    <property type="protein sequence ID" value="TXC73722.1"/>
    <property type="molecule type" value="Genomic_DNA"/>
</dbReference>
<sequence length="150" mass="17053">MAFDNDTNTLERNTTAGTASDTKFASDPENDLIERDETRELISSEKVDGTAVYSRDGEKLGSIHHFMVGKRSGRVSYAVMSFGGLFGMGEDYYPLPWDSLTYDTDRNGYVVGITKDMLDRDKQPSYARNSEPEWNDDFDTRIRTFYVRTA</sequence>
<organism evidence="3 4">
    <name type="scientific">Flavisphingopyxis soli</name>
    <dbReference type="NCBI Taxonomy" id="2601267"/>
    <lineage>
        <taxon>Bacteria</taxon>
        <taxon>Pseudomonadati</taxon>
        <taxon>Pseudomonadota</taxon>
        <taxon>Alphaproteobacteria</taxon>
        <taxon>Sphingomonadales</taxon>
        <taxon>Sphingopyxidaceae</taxon>
        <taxon>Flavisphingopyxis</taxon>
    </lineage>
</organism>
<comment type="caution">
    <text evidence="3">The sequence shown here is derived from an EMBL/GenBank/DDBJ whole genome shotgun (WGS) entry which is preliminary data.</text>
</comment>
<feature type="compositionally biased region" description="Polar residues" evidence="1">
    <location>
        <begin position="1"/>
        <end position="23"/>
    </location>
</feature>
<dbReference type="AlphaFoldDB" id="A0A5C6UKR8"/>
<feature type="domain" description="PRC-barrel" evidence="2">
    <location>
        <begin position="43"/>
        <end position="117"/>
    </location>
</feature>
<evidence type="ECO:0000313" key="3">
    <source>
        <dbReference type="EMBL" id="TXC73722.1"/>
    </source>
</evidence>
<dbReference type="InterPro" id="IPR011033">
    <property type="entry name" value="PRC_barrel-like_sf"/>
</dbReference>
<protein>
    <submittedName>
        <fullName evidence="3">PRC-barrel domain containing protein</fullName>
    </submittedName>
</protein>
<proteinExistence type="predicted"/>
<evidence type="ECO:0000259" key="2">
    <source>
        <dbReference type="Pfam" id="PF05239"/>
    </source>
</evidence>
<dbReference type="Gene3D" id="2.30.30.240">
    <property type="entry name" value="PRC-barrel domain"/>
    <property type="match status" value="1"/>
</dbReference>
<dbReference type="PANTHER" id="PTHR36505:SF1">
    <property type="entry name" value="BLR1072 PROTEIN"/>
    <property type="match status" value="1"/>
</dbReference>
<evidence type="ECO:0000256" key="1">
    <source>
        <dbReference type="SAM" id="MobiDB-lite"/>
    </source>
</evidence>
<accession>A0A5C6UKR8</accession>
<dbReference type="Pfam" id="PF05239">
    <property type="entry name" value="PRC"/>
    <property type="match status" value="1"/>
</dbReference>
<dbReference type="RefSeq" id="WP_147121559.1">
    <property type="nucleotide sequence ID" value="NZ_VOPY01000001.1"/>
</dbReference>
<evidence type="ECO:0000313" key="4">
    <source>
        <dbReference type="Proteomes" id="UP000321129"/>
    </source>
</evidence>